<dbReference type="OrthoDB" id="3634417at2"/>
<dbReference type="Pfam" id="PF01844">
    <property type="entry name" value="HNH"/>
    <property type="match status" value="1"/>
</dbReference>
<feature type="compositionally biased region" description="Low complexity" evidence="3">
    <location>
        <begin position="145"/>
        <end position="177"/>
    </location>
</feature>
<dbReference type="InterPro" id="IPR002711">
    <property type="entry name" value="HNH"/>
</dbReference>
<keyword evidence="5" id="KW-0540">Nuclease</keyword>
<dbReference type="EMBL" id="CP036164">
    <property type="protein sequence ID" value="QBF46312.1"/>
    <property type="molecule type" value="Genomic_DNA"/>
</dbReference>
<accession>A0A4P6MU13</accession>
<feature type="region of interest" description="Disordered" evidence="3">
    <location>
        <begin position="85"/>
        <end position="213"/>
    </location>
</feature>
<evidence type="ECO:0000313" key="6">
    <source>
        <dbReference type="Proteomes" id="UP000290408"/>
    </source>
</evidence>
<dbReference type="InterPro" id="IPR003870">
    <property type="entry name" value="DUF222"/>
</dbReference>
<dbReference type="RefSeq" id="WP_130629534.1">
    <property type="nucleotide sequence ID" value="NZ_CP036164.1"/>
</dbReference>
<name>A0A4P6MU13_9MICO</name>
<keyword evidence="5" id="KW-0378">Hydrolase</keyword>
<evidence type="ECO:0000256" key="2">
    <source>
        <dbReference type="SAM" id="Coils"/>
    </source>
</evidence>
<dbReference type="STRING" id="1216970.GCA_001570985_00779"/>
<protein>
    <submittedName>
        <fullName evidence="5">HNH endonuclease</fullName>
    </submittedName>
</protein>
<gene>
    <name evidence="5" type="ORF">EXU32_08640</name>
</gene>
<feature type="compositionally biased region" description="Low complexity" evidence="3">
    <location>
        <begin position="115"/>
        <end position="138"/>
    </location>
</feature>
<dbReference type="KEGG" id="jli:EXU32_08640"/>
<dbReference type="AlphaFoldDB" id="A0A4P6MU13"/>
<dbReference type="Gene3D" id="1.10.30.50">
    <property type="match status" value="1"/>
</dbReference>
<dbReference type="Pfam" id="PF02720">
    <property type="entry name" value="DUF222"/>
    <property type="match status" value="1"/>
</dbReference>
<organism evidence="5 6">
    <name type="scientific">Janibacter limosus</name>
    <dbReference type="NCBI Taxonomy" id="53458"/>
    <lineage>
        <taxon>Bacteria</taxon>
        <taxon>Bacillati</taxon>
        <taxon>Actinomycetota</taxon>
        <taxon>Actinomycetes</taxon>
        <taxon>Micrococcales</taxon>
        <taxon>Intrasporangiaceae</taxon>
        <taxon>Janibacter</taxon>
    </lineage>
</organism>
<sequence length="582" mass="61951">MDGTSGFEEMLTQTLRRIDLHTMRRPIEFPQGMAETIQRAHREVDRMMERLVDEEADVAALREQVTEVERLKRRIEAVQLHLTAKASRTRAHEADGELDSGSWLAGATDSDRRQAAGQAALADALGDTPAAAGSDSDAAGGGEPAGDSTGDGAAGQGDATADGAAGQSDAAGAGDAAEAGDEHDRPADGDGDGDACGSGTEDRRAAGRRADGRPLLTATSAALDAGTISAAHAQVIMRALDDLPESVTDEQRRHCEEELLLLCVNRSPGQLRRAARRVLEAIEPEPEAVDQHEDDLVADEEEQARDKAAFWLKDNQDGTVTGHFTVPWVSGMMLKKIIDAMTAPRRRGSDDKAGRDGAARGTGTGGTARGTSTDGAARGTGTDGAARGTATHGRAGTGSTSKDRYLDWQHRRGLAFADLLTRIPTDHLHTKVSATMLITTRLSDLMDNFEAAGTKVATTDMPDVLSAGAARRLACGAGLLPAVLDGDSVPLDLGRQRRLFTDNQRMALAGRYSECAAQGCDRPFAWTETHHLKPWETGGRTDLDNAVPLCGTHHHMIDSALWTYVITRLARRTVSLAFHRRA</sequence>
<feature type="compositionally biased region" description="Basic and acidic residues" evidence="3">
    <location>
        <begin position="200"/>
        <end position="212"/>
    </location>
</feature>
<evidence type="ECO:0000256" key="3">
    <source>
        <dbReference type="SAM" id="MobiDB-lite"/>
    </source>
</evidence>
<evidence type="ECO:0000256" key="1">
    <source>
        <dbReference type="ARBA" id="ARBA00023450"/>
    </source>
</evidence>
<keyword evidence="5" id="KW-0255">Endonuclease</keyword>
<dbReference type="CDD" id="cd00085">
    <property type="entry name" value="HNHc"/>
    <property type="match status" value="1"/>
</dbReference>
<feature type="coiled-coil region" evidence="2">
    <location>
        <begin position="37"/>
        <end position="81"/>
    </location>
</feature>
<keyword evidence="6" id="KW-1185">Reference proteome</keyword>
<feature type="compositionally biased region" description="Low complexity" evidence="3">
    <location>
        <begin position="369"/>
        <end position="400"/>
    </location>
</feature>
<feature type="region of interest" description="Disordered" evidence="3">
    <location>
        <begin position="343"/>
        <end position="404"/>
    </location>
</feature>
<dbReference type="GO" id="GO:0003676">
    <property type="term" value="F:nucleic acid binding"/>
    <property type="evidence" value="ECO:0007669"/>
    <property type="project" value="InterPro"/>
</dbReference>
<proteinExistence type="inferred from homology"/>
<comment type="similarity">
    <text evidence="1">Belongs to the Rv1128c/1148c/1588c/1702c/1945/3466 family.</text>
</comment>
<dbReference type="Proteomes" id="UP000290408">
    <property type="component" value="Chromosome"/>
</dbReference>
<dbReference type="GO" id="GO:0008270">
    <property type="term" value="F:zinc ion binding"/>
    <property type="evidence" value="ECO:0007669"/>
    <property type="project" value="InterPro"/>
</dbReference>
<dbReference type="GO" id="GO:0004519">
    <property type="term" value="F:endonuclease activity"/>
    <property type="evidence" value="ECO:0007669"/>
    <property type="project" value="UniProtKB-KW"/>
</dbReference>
<reference evidence="5 6" key="1">
    <citation type="submission" date="2019-02" db="EMBL/GenBank/DDBJ databases">
        <title>Genomic data mining of an Antarctic deep-sea actinobacterium, Janibacterlimosus P3-3-X1.</title>
        <authorList>
            <person name="Liao L."/>
            <person name="Chen B."/>
        </authorList>
    </citation>
    <scope>NUCLEOTIDE SEQUENCE [LARGE SCALE GENOMIC DNA]</scope>
    <source>
        <strain evidence="5 6">P3-3-X1</strain>
    </source>
</reference>
<keyword evidence="2" id="KW-0175">Coiled coil</keyword>
<dbReference type="SMART" id="SM00507">
    <property type="entry name" value="HNHc"/>
    <property type="match status" value="1"/>
</dbReference>
<feature type="compositionally biased region" description="Basic and acidic residues" evidence="3">
    <location>
        <begin position="347"/>
        <end position="358"/>
    </location>
</feature>
<feature type="domain" description="HNH nuclease" evidence="4">
    <location>
        <begin position="503"/>
        <end position="555"/>
    </location>
</feature>
<evidence type="ECO:0000313" key="5">
    <source>
        <dbReference type="EMBL" id="QBF46312.1"/>
    </source>
</evidence>
<evidence type="ECO:0000259" key="4">
    <source>
        <dbReference type="SMART" id="SM00507"/>
    </source>
</evidence>
<dbReference type="InterPro" id="IPR003615">
    <property type="entry name" value="HNH_nuc"/>
</dbReference>